<proteinExistence type="predicted"/>
<dbReference type="AlphaFoldDB" id="A0A2N7QGJ4"/>
<feature type="transmembrane region" description="Helical" evidence="1">
    <location>
        <begin position="84"/>
        <end position="103"/>
    </location>
</feature>
<dbReference type="InterPro" id="IPR010836">
    <property type="entry name" value="SapC"/>
</dbReference>
<gene>
    <name evidence="2" type="ORF">C0169_00860</name>
</gene>
<dbReference type="Pfam" id="PF07277">
    <property type="entry name" value="SapC"/>
    <property type="match status" value="1"/>
</dbReference>
<organism evidence="2 3">
    <name type="scientific">Thermodesulfobacterium geofontis</name>
    <dbReference type="NCBI Taxonomy" id="1295609"/>
    <lineage>
        <taxon>Bacteria</taxon>
        <taxon>Pseudomonadati</taxon>
        <taxon>Thermodesulfobacteriota</taxon>
        <taxon>Thermodesulfobacteria</taxon>
        <taxon>Thermodesulfobacteriales</taxon>
        <taxon>Thermodesulfobacteriaceae</taxon>
        <taxon>Thermodesulfobacterium</taxon>
    </lineage>
</organism>
<accession>A0A2N7QGJ4</accession>
<evidence type="ECO:0000256" key="1">
    <source>
        <dbReference type="SAM" id="Phobius"/>
    </source>
</evidence>
<keyword evidence="1" id="KW-1133">Transmembrane helix</keyword>
<dbReference type="Proteomes" id="UP000235619">
    <property type="component" value="Unassembled WGS sequence"/>
</dbReference>
<keyword evidence="1" id="KW-0472">Membrane</keyword>
<name>A0A2N7QGJ4_9BACT</name>
<comment type="caution">
    <text evidence="2">The sequence shown here is derived from an EMBL/GenBank/DDBJ whole genome shotgun (WGS) entry which is preliminary data.</text>
</comment>
<dbReference type="EMBL" id="PNJD01000050">
    <property type="protein sequence ID" value="PMP98060.1"/>
    <property type="molecule type" value="Genomic_DNA"/>
</dbReference>
<sequence length="112" mass="12996">KSNSGKKLFEEDGSDTSYFQAIKAELTDLALDFQRVYEFSEELINLKLLKPIDFEVATKYGKAQFKRVFIGDVEALSKIQPEKLYFLNTAGYLPIIYSIYFSVRNFKLFDLL</sequence>
<protein>
    <submittedName>
        <fullName evidence="2">Uncharacterized protein</fullName>
    </submittedName>
</protein>
<feature type="non-terminal residue" evidence="2">
    <location>
        <position position="1"/>
    </location>
</feature>
<reference evidence="2 3" key="1">
    <citation type="submission" date="2018-01" db="EMBL/GenBank/DDBJ databases">
        <title>Metagenomic assembled genomes from two thermal pools in the Uzon Caldera, Kamchatka, Russia.</title>
        <authorList>
            <person name="Wilkins L."/>
            <person name="Ettinger C."/>
        </authorList>
    </citation>
    <scope>NUCLEOTIDE SEQUENCE [LARGE SCALE GENOMIC DNA]</scope>
    <source>
        <strain evidence="2">ARK-04</strain>
    </source>
</reference>
<evidence type="ECO:0000313" key="3">
    <source>
        <dbReference type="Proteomes" id="UP000235619"/>
    </source>
</evidence>
<keyword evidence="1" id="KW-0812">Transmembrane</keyword>
<evidence type="ECO:0000313" key="2">
    <source>
        <dbReference type="EMBL" id="PMP98060.1"/>
    </source>
</evidence>